<dbReference type="InterPro" id="IPR011761">
    <property type="entry name" value="ATP-grasp"/>
</dbReference>
<dbReference type="GO" id="GO:0016874">
    <property type="term" value="F:ligase activity"/>
    <property type="evidence" value="ECO:0007669"/>
    <property type="project" value="UniProtKB-KW"/>
</dbReference>
<reference evidence="3" key="2">
    <citation type="submission" date="2021-04" db="EMBL/GenBank/DDBJ databases">
        <authorList>
            <person name="Gilroy R."/>
        </authorList>
    </citation>
    <scope>NUCLEOTIDE SEQUENCE</scope>
    <source>
        <strain evidence="3">F6-6636</strain>
    </source>
</reference>
<dbReference type="SUPFAM" id="SSF56059">
    <property type="entry name" value="Glutathione synthetase ATP-binding domain-like"/>
    <property type="match status" value="1"/>
</dbReference>
<name>A0A948TIQ5_9LACO</name>
<feature type="domain" description="ATP-grasp" evidence="2">
    <location>
        <begin position="126"/>
        <end position="327"/>
    </location>
</feature>
<protein>
    <submittedName>
        <fullName evidence="3">Carboxylate--amine ligase</fullName>
    </submittedName>
</protein>
<keyword evidence="3" id="KW-0436">Ligase</keyword>
<organism evidence="3 4">
    <name type="scientific">Candidatus Paralactobacillus gallistercoris</name>
    <dbReference type="NCBI Taxonomy" id="2838724"/>
    <lineage>
        <taxon>Bacteria</taxon>
        <taxon>Bacillati</taxon>
        <taxon>Bacillota</taxon>
        <taxon>Bacilli</taxon>
        <taxon>Lactobacillales</taxon>
        <taxon>Lactobacillaceae</taxon>
        <taxon>Lactobacillus</taxon>
    </lineage>
</organism>
<dbReference type="Gene3D" id="3.30.470.20">
    <property type="entry name" value="ATP-grasp fold, B domain"/>
    <property type="match status" value="1"/>
</dbReference>
<dbReference type="GO" id="GO:0005524">
    <property type="term" value="F:ATP binding"/>
    <property type="evidence" value="ECO:0007669"/>
    <property type="project" value="UniProtKB-UniRule"/>
</dbReference>
<accession>A0A948TIQ5</accession>
<dbReference type="EMBL" id="JAHLFS010000022">
    <property type="protein sequence ID" value="MBU3851383.1"/>
    <property type="molecule type" value="Genomic_DNA"/>
</dbReference>
<dbReference type="Proteomes" id="UP000777303">
    <property type="component" value="Unassembled WGS sequence"/>
</dbReference>
<keyword evidence="1" id="KW-0067">ATP-binding</keyword>
<dbReference type="PROSITE" id="PS50975">
    <property type="entry name" value="ATP_GRASP"/>
    <property type="match status" value="1"/>
</dbReference>
<evidence type="ECO:0000313" key="4">
    <source>
        <dbReference type="Proteomes" id="UP000777303"/>
    </source>
</evidence>
<evidence type="ECO:0000259" key="2">
    <source>
        <dbReference type="PROSITE" id="PS50975"/>
    </source>
</evidence>
<evidence type="ECO:0000256" key="1">
    <source>
        <dbReference type="PROSITE-ProRule" id="PRU00409"/>
    </source>
</evidence>
<dbReference type="GO" id="GO:0046872">
    <property type="term" value="F:metal ion binding"/>
    <property type="evidence" value="ECO:0007669"/>
    <property type="project" value="InterPro"/>
</dbReference>
<proteinExistence type="predicted"/>
<sequence>MTQTQKVTPVLLGSDMNVYGMARSFYELTGQPVDAYARIQLAPTRFSKIVTVHTVADFDSDPTFINTMLKLKEKYRHVDGKVLLIACGDTYAELISKHKAELSDVFICPYVDYDLLKQLNDKENFYKMCDKYRLLYPKTKIITKQMYENKAGLTVPFDFPVALKPADSVEWLNINFEGRKKAFIVHSQAEFLNIVSKIYDNGYTSDLILQDFIPGDDSNMRVLNAYVDHNHHVKMMCLGHPLLEDPTPGSIGNYVAIVPEYNQDIYDRMQKFLEEINFTGFANFDMKFDRRDNTFKLFEINIRQGRSSFFVTLNGYNLAKWLIEDYVTGDLDAQPTVYGNKDVTKHQLWLGVPKKVFEKYAAPSDAKNEAMHLLSIGHYGTTVFYNKDMSFKRRLLLTYMFYKYNGRFKRYFNENKNN</sequence>
<keyword evidence="1" id="KW-0547">Nucleotide-binding</keyword>
<comment type="caution">
    <text evidence="3">The sequence shown here is derived from an EMBL/GenBank/DDBJ whole genome shotgun (WGS) entry which is preliminary data.</text>
</comment>
<gene>
    <name evidence="3" type="ORF">H9901_01620</name>
</gene>
<evidence type="ECO:0000313" key="3">
    <source>
        <dbReference type="EMBL" id="MBU3851383.1"/>
    </source>
</evidence>
<dbReference type="AlphaFoldDB" id="A0A948TIQ5"/>
<reference evidence="3" key="1">
    <citation type="journal article" date="2021" name="PeerJ">
        <title>Extensive microbial diversity within the chicken gut microbiome revealed by metagenomics and culture.</title>
        <authorList>
            <person name="Gilroy R."/>
            <person name="Ravi A."/>
            <person name="Getino M."/>
            <person name="Pursley I."/>
            <person name="Horton D.L."/>
            <person name="Alikhan N.F."/>
            <person name="Baker D."/>
            <person name="Gharbi K."/>
            <person name="Hall N."/>
            <person name="Watson M."/>
            <person name="Adriaenssens E.M."/>
            <person name="Foster-Nyarko E."/>
            <person name="Jarju S."/>
            <person name="Secka A."/>
            <person name="Antonio M."/>
            <person name="Oren A."/>
            <person name="Chaudhuri R.R."/>
            <person name="La Ragione R."/>
            <person name="Hildebrand F."/>
            <person name="Pallen M.J."/>
        </authorList>
    </citation>
    <scope>NUCLEOTIDE SEQUENCE</scope>
    <source>
        <strain evidence="3">F6-6636</strain>
    </source>
</reference>